<evidence type="ECO:0000313" key="2">
    <source>
        <dbReference type="EMBL" id="EKD17285.1"/>
    </source>
</evidence>
<dbReference type="EMBL" id="JH921437">
    <property type="protein sequence ID" value="EKD17285.1"/>
    <property type="molecule type" value="Genomic_DNA"/>
</dbReference>
<evidence type="ECO:0000256" key="1">
    <source>
        <dbReference type="SAM" id="MobiDB-lite"/>
    </source>
</evidence>
<dbReference type="HOGENOM" id="CLU_930905_0_0_1"/>
<dbReference type="AlphaFoldDB" id="K1WI58"/>
<dbReference type="Proteomes" id="UP000006753">
    <property type="component" value="Unassembled WGS sequence"/>
</dbReference>
<name>K1WI58_MARBU</name>
<dbReference type="InParanoid" id="K1WI58"/>
<gene>
    <name evidence="2" type="ORF">MBM_04862</name>
</gene>
<reference evidence="2 3" key="1">
    <citation type="journal article" date="2012" name="BMC Genomics">
        <title>Sequencing the genome of Marssonina brunnea reveals fungus-poplar co-evolution.</title>
        <authorList>
            <person name="Zhu S."/>
            <person name="Cao Y.-Z."/>
            <person name="Jiang C."/>
            <person name="Tan B.-Y."/>
            <person name="Wang Z."/>
            <person name="Feng S."/>
            <person name="Zhang L."/>
            <person name="Su X.-H."/>
            <person name="Brejova B."/>
            <person name="Vinar T."/>
            <person name="Xu M."/>
            <person name="Wang M.-X."/>
            <person name="Zhang S.-G."/>
            <person name="Huang M.-R."/>
            <person name="Wu R."/>
            <person name="Zhou Y."/>
        </authorList>
    </citation>
    <scope>NUCLEOTIDE SEQUENCE [LARGE SCALE GENOMIC DNA]</scope>
    <source>
        <strain evidence="2 3">MB_m1</strain>
    </source>
</reference>
<organism evidence="2 3">
    <name type="scientific">Marssonina brunnea f. sp. multigermtubi (strain MB_m1)</name>
    <name type="common">Marssonina leaf spot fungus</name>
    <dbReference type="NCBI Taxonomy" id="1072389"/>
    <lineage>
        <taxon>Eukaryota</taxon>
        <taxon>Fungi</taxon>
        <taxon>Dikarya</taxon>
        <taxon>Ascomycota</taxon>
        <taxon>Pezizomycotina</taxon>
        <taxon>Leotiomycetes</taxon>
        <taxon>Helotiales</taxon>
        <taxon>Drepanopezizaceae</taxon>
        <taxon>Drepanopeziza</taxon>
    </lineage>
</organism>
<sequence length="299" mass="34317">MAPPAPAFTAAQQELINQSILAAIEKALALYAAEPAKPAIVQPQHTHIASAADLQPMPEYYRYLPILDPSVPLVEHNKVKWPRSQFSDHRGDVEYDAWKMDMKLFLEDYSSNFLSGPSQVKAYFKCTSGEAKSMIFEHMFPDFADTCTNAADVLRILDYRFRDHNRVQAARKSYYQLTMGRISYDDFRVKFTTYAITGKISRARWFEDVCEKVSPALKTHLMVEKYKMHGSYERLDEYLAIIDKESRNIKSEEAQSPIIQPQDQRTFFTQPSDIDDSDDNDSPPRSALAEQPQNESHKD</sequence>
<feature type="compositionally biased region" description="Polar residues" evidence="1">
    <location>
        <begin position="257"/>
        <end position="270"/>
    </location>
</feature>
<proteinExistence type="predicted"/>
<evidence type="ECO:0000313" key="3">
    <source>
        <dbReference type="Proteomes" id="UP000006753"/>
    </source>
</evidence>
<feature type="region of interest" description="Disordered" evidence="1">
    <location>
        <begin position="251"/>
        <end position="299"/>
    </location>
</feature>
<keyword evidence="3" id="KW-1185">Reference proteome</keyword>
<protein>
    <submittedName>
        <fullName evidence="2">Uncharacterized protein</fullName>
    </submittedName>
</protein>
<dbReference type="OrthoDB" id="3600130at2759"/>
<accession>K1WI58</accession>
<dbReference type="KEGG" id="mbe:MBM_04862"/>